<dbReference type="InParanoid" id="A0A2J6SU33"/>
<protein>
    <submittedName>
        <fullName evidence="1">Uncharacterized protein</fullName>
    </submittedName>
</protein>
<sequence>MVLTIYTFPVLPSTPILVICLPLPPNFLRPHLHELHQRHRPRILLQTPARIAQNQLTEVYPCYASLDTFPSDLIRKTIRLMQH</sequence>
<proteinExistence type="predicted"/>
<dbReference type="AlphaFoldDB" id="A0A2J6SU33"/>
<evidence type="ECO:0000313" key="1">
    <source>
        <dbReference type="EMBL" id="PMD54203.1"/>
    </source>
</evidence>
<organism evidence="1 2">
    <name type="scientific">Hyaloscypha bicolor E</name>
    <dbReference type="NCBI Taxonomy" id="1095630"/>
    <lineage>
        <taxon>Eukaryota</taxon>
        <taxon>Fungi</taxon>
        <taxon>Dikarya</taxon>
        <taxon>Ascomycota</taxon>
        <taxon>Pezizomycotina</taxon>
        <taxon>Leotiomycetes</taxon>
        <taxon>Helotiales</taxon>
        <taxon>Hyaloscyphaceae</taxon>
        <taxon>Hyaloscypha</taxon>
        <taxon>Hyaloscypha bicolor</taxon>
    </lineage>
</organism>
<reference evidence="1 2" key="1">
    <citation type="submission" date="2016-04" db="EMBL/GenBank/DDBJ databases">
        <title>A degradative enzymes factory behind the ericoid mycorrhizal symbiosis.</title>
        <authorList>
            <consortium name="DOE Joint Genome Institute"/>
            <person name="Martino E."/>
            <person name="Morin E."/>
            <person name="Grelet G."/>
            <person name="Kuo A."/>
            <person name="Kohler A."/>
            <person name="Daghino S."/>
            <person name="Barry K."/>
            <person name="Choi C."/>
            <person name="Cichocki N."/>
            <person name="Clum A."/>
            <person name="Copeland A."/>
            <person name="Hainaut M."/>
            <person name="Haridas S."/>
            <person name="Labutti K."/>
            <person name="Lindquist E."/>
            <person name="Lipzen A."/>
            <person name="Khouja H.-R."/>
            <person name="Murat C."/>
            <person name="Ohm R."/>
            <person name="Olson A."/>
            <person name="Spatafora J."/>
            <person name="Veneault-Fourrey C."/>
            <person name="Henrissat B."/>
            <person name="Grigoriev I."/>
            <person name="Martin F."/>
            <person name="Perotto S."/>
        </authorList>
    </citation>
    <scope>NUCLEOTIDE SEQUENCE [LARGE SCALE GENOMIC DNA]</scope>
    <source>
        <strain evidence="1 2">E</strain>
    </source>
</reference>
<name>A0A2J6SU33_9HELO</name>
<gene>
    <name evidence="1" type="ORF">K444DRAFT_137718</name>
</gene>
<evidence type="ECO:0000313" key="2">
    <source>
        <dbReference type="Proteomes" id="UP000235371"/>
    </source>
</evidence>
<accession>A0A2J6SU33</accession>
<keyword evidence="2" id="KW-1185">Reference proteome</keyword>
<dbReference type="GeneID" id="36578605"/>
<dbReference type="RefSeq" id="XP_024731107.1">
    <property type="nucleotide sequence ID" value="XM_024870523.1"/>
</dbReference>
<dbReference type="Proteomes" id="UP000235371">
    <property type="component" value="Unassembled WGS sequence"/>
</dbReference>
<dbReference type="EMBL" id="KZ613866">
    <property type="protein sequence ID" value="PMD54203.1"/>
    <property type="molecule type" value="Genomic_DNA"/>
</dbReference>